<dbReference type="UniPathway" id="UPA00277">
    <property type="reaction ID" value="UER00407"/>
</dbReference>
<dbReference type="InterPro" id="IPR002606">
    <property type="entry name" value="Riboflavin_kinase_bac"/>
</dbReference>
<proteinExistence type="inferred from homology"/>
<reference evidence="18" key="2">
    <citation type="journal article" date="2016" name="Genome Announc.">
        <title>Draft Genome Sequences of Two Novel Amoeba-Resistant Intranuclear Bacteria, 'Candidatus Berkiella cookevillensis' and 'Candidatus Berkiella aquae'.</title>
        <authorList>
            <person name="Mehari Y.T."/>
            <person name="Arivett B.A."/>
            <person name="Farone A.L."/>
            <person name="Gunderson J.H."/>
            <person name="Farone M.B."/>
        </authorList>
    </citation>
    <scope>NUCLEOTIDE SEQUENCE</scope>
    <source>
        <strain evidence="18">CC99</strain>
    </source>
</reference>
<comment type="caution">
    <text evidence="17">The sequence shown here is derived from an EMBL/GenBank/DDBJ whole genome shotgun (WGS) entry which is preliminary data.</text>
</comment>
<dbReference type="NCBIfam" id="NF004159">
    <property type="entry name" value="PRK05627.1-2"/>
    <property type="match status" value="1"/>
</dbReference>
<keyword evidence="6 15" id="KW-0808">Transferase</keyword>
<dbReference type="Gene3D" id="2.40.30.30">
    <property type="entry name" value="Riboflavin kinase-like"/>
    <property type="match status" value="1"/>
</dbReference>
<dbReference type="GO" id="GO:0009398">
    <property type="term" value="P:FMN biosynthetic process"/>
    <property type="evidence" value="ECO:0007669"/>
    <property type="project" value="UniProtKB-UniRule"/>
</dbReference>
<dbReference type="AlphaFoldDB" id="A0A0Q9YRG0"/>
<comment type="pathway">
    <text evidence="2 15">Cofactor biosynthesis; FAD biosynthesis; FAD from FMN: step 1/1.</text>
</comment>
<keyword evidence="12" id="KW-0511">Multifunctional enzyme</keyword>
<evidence type="ECO:0000256" key="6">
    <source>
        <dbReference type="ARBA" id="ARBA00022679"/>
    </source>
</evidence>
<dbReference type="InterPro" id="IPR023468">
    <property type="entry name" value="Riboflavin_kinase"/>
</dbReference>
<dbReference type="Gene3D" id="3.40.50.620">
    <property type="entry name" value="HUPs"/>
    <property type="match status" value="1"/>
</dbReference>
<name>A0A0Q9YRG0_9GAMM</name>
<dbReference type="EC" id="2.7.7.2" evidence="15"/>
<dbReference type="RefSeq" id="WP_057624248.1">
    <property type="nucleotide sequence ID" value="NZ_LKHV02000001.1"/>
</dbReference>
<dbReference type="Pfam" id="PF06574">
    <property type="entry name" value="FAD_syn"/>
    <property type="match status" value="1"/>
</dbReference>
<dbReference type="UniPathway" id="UPA00276">
    <property type="reaction ID" value="UER00406"/>
</dbReference>
<keyword evidence="8 15" id="KW-0547">Nucleotide-binding</keyword>
<dbReference type="Pfam" id="PF01687">
    <property type="entry name" value="Flavokinase"/>
    <property type="match status" value="1"/>
</dbReference>
<dbReference type="PATRIC" id="fig|1590042.3.peg.1155"/>
<dbReference type="GO" id="GO:0009231">
    <property type="term" value="P:riboflavin biosynthetic process"/>
    <property type="evidence" value="ECO:0007669"/>
    <property type="project" value="InterPro"/>
</dbReference>
<evidence type="ECO:0000256" key="3">
    <source>
        <dbReference type="ARBA" id="ARBA00005201"/>
    </source>
</evidence>
<keyword evidence="9 15" id="KW-0418">Kinase</keyword>
<evidence type="ECO:0000256" key="7">
    <source>
        <dbReference type="ARBA" id="ARBA00022695"/>
    </source>
</evidence>
<evidence type="ECO:0000259" key="16">
    <source>
        <dbReference type="SMART" id="SM00904"/>
    </source>
</evidence>
<evidence type="ECO:0000256" key="9">
    <source>
        <dbReference type="ARBA" id="ARBA00022777"/>
    </source>
</evidence>
<sequence>MQLFRDIQSIALNASVVTIGNFDGLHLGHQNLITKTFLQAHSLEISSVVLSFEPLPYVYFKPTTLHQIMPLRTKYHLLKKWPIHYFGLLAFNEKLATLSAENFVEDYLVKALGVRVLNVGQDFQFGHQKRGNVALLQKMGQQYGFRVNVLPDVVVHGEKVSSSKIRQALIVGDIEHANQLLGYPFTLIARVRSGKKLGRTLGFPTANLALAPKSILLNGVYICWAIVGDQKYPAVCNVGYQPTVNSFRKKVEVHLLDYTGNLYGQYLKVEFLKKIRNEQKFQNVSELIERIKHDTLVAKEFFANQVSSQL</sequence>
<dbReference type="NCBIfam" id="TIGR00083">
    <property type="entry name" value="ribF"/>
    <property type="match status" value="1"/>
</dbReference>
<accession>A0A0Q9YRG0</accession>
<comment type="catalytic activity">
    <reaction evidence="13 15">
        <text>riboflavin + ATP = FMN + ADP + H(+)</text>
        <dbReference type="Rhea" id="RHEA:14357"/>
        <dbReference type="ChEBI" id="CHEBI:15378"/>
        <dbReference type="ChEBI" id="CHEBI:30616"/>
        <dbReference type="ChEBI" id="CHEBI:57986"/>
        <dbReference type="ChEBI" id="CHEBI:58210"/>
        <dbReference type="ChEBI" id="CHEBI:456216"/>
        <dbReference type="EC" id="2.7.1.26"/>
    </reaction>
</comment>
<dbReference type="SUPFAM" id="SSF82114">
    <property type="entry name" value="Riboflavin kinase-like"/>
    <property type="match status" value="1"/>
</dbReference>
<dbReference type="STRING" id="437022.CC99x_01142"/>
<dbReference type="EMBL" id="LKHV01000004">
    <property type="protein sequence ID" value="KRG19143.1"/>
    <property type="molecule type" value="Genomic_DNA"/>
</dbReference>
<organism evidence="17">
    <name type="scientific">Candidatus Berkiella cookevillensis</name>
    <dbReference type="NCBI Taxonomy" id="437022"/>
    <lineage>
        <taxon>Bacteria</taxon>
        <taxon>Pseudomonadati</taxon>
        <taxon>Pseudomonadota</taxon>
        <taxon>Gammaproteobacteria</taxon>
        <taxon>Candidatus Berkiellales</taxon>
        <taxon>Candidatus Berkiellaceae</taxon>
        <taxon>Candidatus Berkiella</taxon>
    </lineage>
</organism>
<comment type="similarity">
    <text evidence="15">Belongs to the ribF family.</text>
</comment>
<protein>
    <recommendedName>
        <fullName evidence="15">Riboflavin biosynthesis protein</fullName>
    </recommendedName>
    <domain>
        <recommendedName>
            <fullName evidence="15">Riboflavin kinase</fullName>
            <ecNumber evidence="15">2.7.1.26</ecNumber>
        </recommendedName>
        <alternativeName>
            <fullName evidence="15">Flavokinase</fullName>
        </alternativeName>
    </domain>
    <domain>
        <recommendedName>
            <fullName evidence="15">FMN adenylyltransferase</fullName>
            <ecNumber evidence="15">2.7.7.2</ecNumber>
        </recommendedName>
        <alternativeName>
            <fullName evidence="15">FAD pyrophosphorylase</fullName>
        </alternativeName>
        <alternativeName>
            <fullName evidence="15">FAD synthase</fullName>
        </alternativeName>
    </domain>
</protein>
<evidence type="ECO:0000256" key="12">
    <source>
        <dbReference type="ARBA" id="ARBA00023268"/>
    </source>
</evidence>
<comment type="catalytic activity">
    <reaction evidence="14 15">
        <text>FMN + ATP + H(+) = FAD + diphosphate</text>
        <dbReference type="Rhea" id="RHEA:17237"/>
        <dbReference type="ChEBI" id="CHEBI:15378"/>
        <dbReference type="ChEBI" id="CHEBI:30616"/>
        <dbReference type="ChEBI" id="CHEBI:33019"/>
        <dbReference type="ChEBI" id="CHEBI:57692"/>
        <dbReference type="ChEBI" id="CHEBI:58210"/>
        <dbReference type="EC" id="2.7.7.2"/>
    </reaction>
</comment>
<dbReference type="GO" id="GO:0008531">
    <property type="term" value="F:riboflavin kinase activity"/>
    <property type="evidence" value="ECO:0007669"/>
    <property type="project" value="UniProtKB-UniRule"/>
</dbReference>
<evidence type="ECO:0000256" key="1">
    <source>
        <dbReference type="ARBA" id="ARBA00002121"/>
    </source>
</evidence>
<dbReference type="Proteomes" id="UP000051494">
    <property type="component" value="Unassembled WGS sequence"/>
</dbReference>
<dbReference type="SUPFAM" id="SSF52374">
    <property type="entry name" value="Nucleotidylyl transferase"/>
    <property type="match status" value="1"/>
</dbReference>
<comment type="pathway">
    <text evidence="3 15">Cofactor biosynthesis; FMN biosynthesis; FMN from riboflavin (ATP route): step 1/1.</text>
</comment>
<reference evidence="17" key="1">
    <citation type="submission" date="2015-09" db="EMBL/GenBank/DDBJ databases">
        <title>Draft Genome Sequences of Two Novel Amoeba-resistant Intranuclear Bacteria, Candidatus Berkiella cookevillensis and Candidatus Berkiella aquae.</title>
        <authorList>
            <person name="Mehari Y.T."/>
            <person name="Arivett B.A."/>
            <person name="Farone A.L."/>
            <person name="Gunderson J.H."/>
            <person name="Farone M.B."/>
        </authorList>
    </citation>
    <scope>NUCLEOTIDE SEQUENCE [LARGE SCALE GENOMIC DNA]</scope>
    <source>
        <strain evidence="17">CC99</strain>
    </source>
</reference>
<dbReference type="EC" id="2.7.1.26" evidence="15"/>
<dbReference type="GO" id="GO:0006747">
    <property type="term" value="P:FAD biosynthetic process"/>
    <property type="evidence" value="ECO:0007669"/>
    <property type="project" value="UniProtKB-UniRule"/>
</dbReference>
<dbReference type="CDD" id="cd02064">
    <property type="entry name" value="FAD_synthetase_N"/>
    <property type="match status" value="1"/>
</dbReference>
<keyword evidence="7 15" id="KW-0548">Nucleotidyltransferase</keyword>
<evidence type="ECO:0000256" key="15">
    <source>
        <dbReference type="PIRNR" id="PIRNR004491"/>
    </source>
</evidence>
<dbReference type="NCBIfam" id="NF004162">
    <property type="entry name" value="PRK05627.1-5"/>
    <property type="match status" value="1"/>
</dbReference>
<evidence type="ECO:0000256" key="13">
    <source>
        <dbReference type="ARBA" id="ARBA00047880"/>
    </source>
</evidence>
<keyword evidence="11 15" id="KW-0067">ATP-binding</keyword>
<evidence type="ECO:0000313" key="17">
    <source>
        <dbReference type="EMBL" id="KRG19143.1"/>
    </source>
</evidence>
<evidence type="ECO:0000256" key="4">
    <source>
        <dbReference type="ARBA" id="ARBA00022630"/>
    </source>
</evidence>
<gene>
    <name evidence="17" type="primary">ribF</name>
    <name evidence="18" type="ORF">CC99x_011355</name>
    <name evidence="17" type="ORF">CC99x_01142</name>
</gene>
<evidence type="ECO:0000256" key="8">
    <source>
        <dbReference type="ARBA" id="ARBA00022741"/>
    </source>
</evidence>
<keyword evidence="5 15" id="KW-0288">FMN</keyword>
<dbReference type="OrthoDB" id="9803667at2"/>
<dbReference type="InterPro" id="IPR023465">
    <property type="entry name" value="Riboflavin_kinase_dom_sf"/>
</dbReference>
<keyword evidence="4 15" id="KW-0285">Flavoprotein</keyword>
<evidence type="ECO:0000256" key="2">
    <source>
        <dbReference type="ARBA" id="ARBA00004726"/>
    </source>
</evidence>
<dbReference type="FunFam" id="3.40.50.620:FF:000021">
    <property type="entry name" value="Riboflavin biosynthesis protein"/>
    <property type="match status" value="1"/>
</dbReference>
<evidence type="ECO:0000256" key="11">
    <source>
        <dbReference type="ARBA" id="ARBA00022840"/>
    </source>
</evidence>
<dbReference type="InterPro" id="IPR015864">
    <property type="entry name" value="FAD_synthase"/>
</dbReference>
<dbReference type="GO" id="GO:0005524">
    <property type="term" value="F:ATP binding"/>
    <property type="evidence" value="ECO:0007669"/>
    <property type="project" value="UniProtKB-UniRule"/>
</dbReference>
<dbReference type="InterPro" id="IPR015865">
    <property type="entry name" value="Riboflavin_kinase_bac/euk"/>
</dbReference>
<feature type="domain" description="Riboflavin kinase" evidence="16">
    <location>
        <begin position="180"/>
        <end position="303"/>
    </location>
</feature>
<dbReference type="SMART" id="SM00904">
    <property type="entry name" value="Flavokinase"/>
    <property type="match status" value="1"/>
</dbReference>
<evidence type="ECO:0000313" key="19">
    <source>
        <dbReference type="Proteomes" id="UP000051494"/>
    </source>
</evidence>
<dbReference type="PIRSF" id="PIRSF004491">
    <property type="entry name" value="FAD_Synth"/>
    <property type="match status" value="1"/>
</dbReference>
<evidence type="ECO:0000256" key="14">
    <source>
        <dbReference type="ARBA" id="ARBA00049494"/>
    </source>
</evidence>
<dbReference type="NCBIfam" id="NF004160">
    <property type="entry name" value="PRK05627.1-3"/>
    <property type="match status" value="1"/>
</dbReference>
<reference evidence="18" key="3">
    <citation type="submission" date="2021-06" db="EMBL/GenBank/DDBJ databases">
        <title>Genomic Description and Analysis of Intracellular Bacteria, Candidatus Berkiella cookevillensis and Candidatus Berkiella aquae.</title>
        <authorList>
            <person name="Kidane D.T."/>
            <person name="Mehari Y.T."/>
            <person name="Rice F.C."/>
            <person name="Arivett B.A."/>
            <person name="Farone A.L."/>
            <person name="Berk S.G."/>
            <person name="Farone M.B."/>
        </authorList>
    </citation>
    <scope>NUCLEOTIDE SEQUENCE</scope>
    <source>
        <strain evidence="18">CC99</strain>
    </source>
</reference>
<evidence type="ECO:0000256" key="5">
    <source>
        <dbReference type="ARBA" id="ARBA00022643"/>
    </source>
</evidence>
<evidence type="ECO:0000313" key="18">
    <source>
        <dbReference type="EMBL" id="MCS5709492.1"/>
    </source>
</evidence>
<dbReference type="PANTHER" id="PTHR22749">
    <property type="entry name" value="RIBOFLAVIN KINASE/FMN ADENYLYLTRANSFERASE"/>
    <property type="match status" value="1"/>
</dbReference>
<dbReference type="InterPro" id="IPR014729">
    <property type="entry name" value="Rossmann-like_a/b/a_fold"/>
</dbReference>
<dbReference type="PANTHER" id="PTHR22749:SF6">
    <property type="entry name" value="RIBOFLAVIN KINASE"/>
    <property type="match status" value="1"/>
</dbReference>
<dbReference type="NCBIfam" id="NF004163">
    <property type="entry name" value="PRK05627.1-6"/>
    <property type="match status" value="1"/>
</dbReference>
<comment type="function">
    <text evidence="1">Catalyzes the phosphorylation of riboflavin to FMN followed by the adenylation of FMN to FAD.</text>
</comment>
<dbReference type="GO" id="GO:0003919">
    <property type="term" value="F:FMN adenylyltransferase activity"/>
    <property type="evidence" value="ECO:0007669"/>
    <property type="project" value="UniProtKB-UniRule"/>
</dbReference>
<dbReference type="EMBL" id="LKHV02000001">
    <property type="protein sequence ID" value="MCS5709492.1"/>
    <property type="molecule type" value="Genomic_DNA"/>
</dbReference>
<keyword evidence="19" id="KW-1185">Reference proteome</keyword>
<evidence type="ECO:0000256" key="10">
    <source>
        <dbReference type="ARBA" id="ARBA00022827"/>
    </source>
</evidence>
<keyword evidence="10 15" id="KW-0274">FAD</keyword>